<keyword evidence="10 12" id="KW-0456">Lyase</keyword>
<dbReference type="GO" id="GO:0030145">
    <property type="term" value="F:manganese ion binding"/>
    <property type="evidence" value="ECO:0007669"/>
    <property type="project" value="UniProtKB-UniRule"/>
</dbReference>
<comment type="subunit">
    <text evidence="3 12 13">Homodimer.</text>
</comment>
<evidence type="ECO:0000313" key="15">
    <source>
        <dbReference type="Proteomes" id="UP000283458"/>
    </source>
</evidence>
<evidence type="ECO:0000256" key="3">
    <source>
        <dbReference type="ARBA" id="ARBA00011738"/>
    </source>
</evidence>
<comment type="catalytic activity">
    <reaction evidence="12 13">
        <text>D-ribulose 5-phosphate = (2S)-2-hydroxy-3-oxobutyl phosphate + formate + H(+)</text>
        <dbReference type="Rhea" id="RHEA:18457"/>
        <dbReference type="ChEBI" id="CHEBI:15378"/>
        <dbReference type="ChEBI" id="CHEBI:15740"/>
        <dbReference type="ChEBI" id="CHEBI:58121"/>
        <dbReference type="ChEBI" id="CHEBI:58830"/>
        <dbReference type="EC" id="4.1.99.12"/>
    </reaction>
</comment>
<name>A0A418VVW6_9PROT</name>
<dbReference type="PANTHER" id="PTHR21327">
    <property type="entry name" value="GTP CYCLOHYDROLASE II-RELATED"/>
    <property type="match status" value="1"/>
</dbReference>
<dbReference type="EC" id="4.1.99.12" evidence="4 12"/>
<keyword evidence="8 12" id="KW-0460">Magnesium</keyword>
<feature type="binding site" evidence="12">
    <location>
        <position position="158"/>
    </location>
    <ligand>
        <name>Mg(2+)</name>
        <dbReference type="ChEBI" id="CHEBI:18420"/>
        <label>2</label>
    </ligand>
</feature>
<dbReference type="NCBIfam" id="TIGR00506">
    <property type="entry name" value="ribB"/>
    <property type="match status" value="1"/>
</dbReference>
<dbReference type="GO" id="GO:0008686">
    <property type="term" value="F:3,4-dihydroxy-2-butanone-4-phosphate synthase activity"/>
    <property type="evidence" value="ECO:0007669"/>
    <property type="project" value="UniProtKB-UniRule"/>
</dbReference>
<feature type="binding site" evidence="12">
    <location>
        <begin position="42"/>
        <end position="43"/>
    </location>
    <ligand>
        <name>D-ribulose 5-phosphate</name>
        <dbReference type="ChEBI" id="CHEBI:58121"/>
    </ligand>
</feature>
<feature type="binding site" evidence="12">
    <location>
        <position position="43"/>
    </location>
    <ligand>
        <name>Mg(2+)</name>
        <dbReference type="ChEBI" id="CHEBI:18420"/>
        <label>1</label>
    </ligand>
</feature>
<evidence type="ECO:0000256" key="5">
    <source>
        <dbReference type="ARBA" id="ARBA00018836"/>
    </source>
</evidence>
<dbReference type="GO" id="GO:0000287">
    <property type="term" value="F:magnesium ion binding"/>
    <property type="evidence" value="ECO:0007669"/>
    <property type="project" value="UniProtKB-UniRule"/>
</dbReference>
<dbReference type="OrthoDB" id="9793111at2"/>
<dbReference type="Pfam" id="PF00926">
    <property type="entry name" value="DHBP_synthase"/>
    <property type="match status" value="1"/>
</dbReference>
<evidence type="ECO:0000256" key="13">
    <source>
        <dbReference type="RuleBase" id="RU003843"/>
    </source>
</evidence>
<keyword evidence="9 12" id="KW-0464">Manganese</keyword>
<dbReference type="SUPFAM" id="SSF55821">
    <property type="entry name" value="YrdC/RibB"/>
    <property type="match status" value="1"/>
</dbReference>
<dbReference type="Proteomes" id="UP000283458">
    <property type="component" value="Unassembled WGS sequence"/>
</dbReference>
<dbReference type="Gene3D" id="3.90.870.10">
    <property type="entry name" value="DHBP synthase"/>
    <property type="match status" value="1"/>
</dbReference>
<evidence type="ECO:0000313" key="14">
    <source>
        <dbReference type="EMBL" id="RJF81249.1"/>
    </source>
</evidence>
<feature type="binding site" evidence="12">
    <location>
        <position position="47"/>
    </location>
    <ligand>
        <name>D-ribulose 5-phosphate</name>
        <dbReference type="ChEBI" id="CHEBI:58121"/>
    </ligand>
</feature>
<dbReference type="GO" id="GO:0005829">
    <property type="term" value="C:cytosol"/>
    <property type="evidence" value="ECO:0007669"/>
    <property type="project" value="TreeGrafter"/>
</dbReference>
<dbReference type="AlphaFoldDB" id="A0A418VVW6"/>
<dbReference type="GO" id="GO:0009231">
    <property type="term" value="P:riboflavin biosynthetic process"/>
    <property type="evidence" value="ECO:0007669"/>
    <property type="project" value="UniProtKB-UniRule"/>
</dbReference>
<comment type="similarity">
    <text evidence="11 12 13">Belongs to the DHBP synthase family.</text>
</comment>
<dbReference type="UniPathway" id="UPA00275">
    <property type="reaction ID" value="UER00399"/>
</dbReference>
<feature type="site" description="Essential for catalytic activity" evidence="12">
    <location>
        <position position="141"/>
    </location>
</feature>
<reference evidence="14 15" key="1">
    <citation type="submission" date="2018-09" db="EMBL/GenBank/DDBJ databases">
        <authorList>
            <person name="Zhu H."/>
        </authorList>
    </citation>
    <scope>NUCLEOTIDE SEQUENCE [LARGE SCALE GENOMIC DNA]</scope>
    <source>
        <strain evidence="14 15">K2W22B-5</strain>
    </source>
</reference>
<evidence type="ECO:0000256" key="6">
    <source>
        <dbReference type="ARBA" id="ARBA00022619"/>
    </source>
</evidence>
<dbReference type="InterPro" id="IPR000422">
    <property type="entry name" value="DHBP_synthase_RibB"/>
</dbReference>
<feature type="site" description="Essential for catalytic activity" evidence="12">
    <location>
        <position position="179"/>
    </location>
</feature>
<evidence type="ECO:0000256" key="11">
    <source>
        <dbReference type="ARBA" id="ARBA00060730"/>
    </source>
</evidence>
<comment type="caution">
    <text evidence="14">The sequence shown here is derived from an EMBL/GenBank/DDBJ whole genome shotgun (WGS) entry which is preliminary data.</text>
</comment>
<sequence length="220" mass="23341">MNQINHQDSLLSPFGDPQERVARAVEAVRNGGGVIVVDDEDRENEGDIIFPADSLTVAQMALLIRTCSGIVCLILTDERLKRLELPPMVASNSSRFGTAFTVSIEARVGVTTGVSAADRVVTVKTAVADDCRPEDLARPGHVFPIRAHPGGLAVRRGHSEATIALMRWAGRTPAGVLCEVTNPDGSMARLPDLVVFAREQGLPIVSIADLVAAETARAAA</sequence>
<proteinExistence type="inferred from homology"/>
<comment type="cofactor">
    <cofactor evidence="12 13">
        <name>Mg(2+)</name>
        <dbReference type="ChEBI" id="CHEBI:18420"/>
    </cofactor>
    <cofactor evidence="12 13">
        <name>Mn(2+)</name>
        <dbReference type="ChEBI" id="CHEBI:29035"/>
    </cofactor>
    <text evidence="12 13">Binds 2 divalent metal cations per subunit. Magnesium or manganese.</text>
</comment>
<comment type="function">
    <text evidence="1 12 13">Catalyzes the conversion of D-ribulose 5-phosphate to formate and 3,4-dihydroxy-2-butanone 4-phosphate.</text>
</comment>
<evidence type="ECO:0000256" key="2">
    <source>
        <dbReference type="ARBA" id="ARBA00004904"/>
    </source>
</evidence>
<gene>
    <name evidence="12 14" type="primary">ribB</name>
    <name evidence="14" type="ORF">D3877_13725</name>
</gene>
<comment type="pathway">
    <text evidence="2 12 13">Cofactor biosynthesis; riboflavin biosynthesis; 2-hydroxy-3-oxobutyl phosphate from D-ribulose 5-phosphate: step 1/1.</text>
</comment>
<organism evidence="14 15">
    <name type="scientific">Azospirillum cavernae</name>
    <dbReference type="NCBI Taxonomy" id="2320860"/>
    <lineage>
        <taxon>Bacteria</taxon>
        <taxon>Pseudomonadati</taxon>
        <taxon>Pseudomonadota</taxon>
        <taxon>Alphaproteobacteria</taxon>
        <taxon>Rhodospirillales</taxon>
        <taxon>Azospirillaceae</taxon>
        <taxon>Azospirillum</taxon>
    </lineage>
</organism>
<dbReference type="InterPro" id="IPR017945">
    <property type="entry name" value="DHBP_synth_RibB-like_a/b_dom"/>
</dbReference>
<dbReference type="HAMAP" id="MF_00180">
    <property type="entry name" value="RibB"/>
    <property type="match status" value="1"/>
</dbReference>
<dbReference type="EMBL" id="QYUL01000002">
    <property type="protein sequence ID" value="RJF81249.1"/>
    <property type="molecule type" value="Genomic_DNA"/>
</dbReference>
<evidence type="ECO:0000256" key="7">
    <source>
        <dbReference type="ARBA" id="ARBA00022723"/>
    </source>
</evidence>
<dbReference type="PANTHER" id="PTHR21327:SF38">
    <property type="entry name" value="3,4-DIHYDROXY-2-BUTANONE 4-PHOSPHATE SYNTHASE"/>
    <property type="match status" value="1"/>
</dbReference>
<keyword evidence="15" id="KW-1185">Reference proteome</keyword>
<evidence type="ECO:0000256" key="10">
    <source>
        <dbReference type="ARBA" id="ARBA00023239"/>
    </source>
</evidence>
<keyword evidence="7 12" id="KW-0479">Metal-binding</keyword>
<protein>
    <recommendedName>
        <fullName evidence="5 12">3,4-dihydroxy-2-butanone 4-phosphate synthase</fullName>
        <shortName evidence="12 13">DHBP synthase</shortName>
        <ecNumber evidence="4 12">4.1.99.12</ecNumber>
    </recommendedName>
</protein>
<feature type="binding site" evidence="12">
    <location>
        <position position="43"/>
    </location>
    <ligand>
        <name>Mg(2+)</name>
        <dbReference type="ChEBI" id="CHEBI:18420"/>
        <label>2</label>
    </ligand>
</feature>
<evidence type="ECO:0000256" key="9">
    <source>
        <dbReference type="ARBA" id="ARBA00023211"/>
    </source>
</evidence>
<dbReference type="FunFam" id="3.90.870.10:FF:000002">
    <property type="entry name" value="3,4-dihydroxy-2-butanone 4-phosphate synthase"/>
    <property type="match status" value="1"/>
</dbReference>
<evidence type="ECO:0000256" key="4">
    <source>
        <dbReference type="ARBA" id="ARBA00012153"/>
    </source>
</evidence>
<keyword evidence="6 12" id="KW-0686">Riboflavin biosynthesis</keyword>
<dbReference type="RefSeq" id="WP_119832440.1">
    <property type="nucleotide sequence ID" value="NZ_QYUL01000002.1"/>
</dbReference>
<evidence type="ECO:0000256" key="1">
    <source>
        <dbReference type="ARBA" id="ARBA00002284"/>
    </source>
</evidence>
<evidence type="ECO:0000256" key="12">
    <source>
        <dbReference type="HAMAP-Rule" id="MF_00180"/>
    </source>
</evidence>
<comment type="caution">
    <text evidence="12">Lacks conserved residue(s) required for the propagation of feature annotation.</text>
</comment>
<accession>A0A418VVW6</accession>
<evidence type="ECO:0000256" key="8">
    <source>
        <dbReference type="ARBA" id="ARBA00022842"/>
    </source>
</evidence>